<organism evidence="7 8">
    <name type="scientific">Apiospora kogelbergensis</name>
    <dbReference type="NCBI Taxonomy" id="1337665"/>
    <lineage>
        <taxon>Eukaryota</taxon>
        <taxon>Fungi</taxon>
        <taxon>Dikarya</taxon>
        <taxon>Ascomycota</taxon>
        <taxon>Pezizomycotina</taxon>
        <taxon>Sordariomycetes</taxon>
        <taxon>Xylariomycetidae</taxon>
        <taxon>Amphisphaeriales</taxon>
        <taxon>Apiosporaceae</taxon>
        <taxon>Apiospora</taxon>
    </lineage>
</organism>
<evidence type="ECO:0000256" key="3">
    <source>
        <dbReference type="ARBA" id="ARBA00022692"/>
    </source>
</evidence>
<dbReference type="GO" id="GO:0022857">
    <property type="term" value="F:transmembrane transporter activity"/>
    <property type="evidence" value="ECO:0007669"/>
    <property type="project" value="TreeGrafter"/>
</dbReference>
<dbReference type="GO" id="GO:0005886">
    <property type="term" value="C:plasma membrane"/>
    <property type="evidence" value="ECO:0007669"/>
    <property type="project" value="TreeGrafter"/>
</dbReference>
<feature type="transmembrane region" description="Helical" evidence="6">
    <location>
        <begin position="120"/>
        <end position="143"/>
    </location>
</feature>
<dbReference type="EMBL" id="JAQQWP010000011">
    <property type="protein sequence ID" value="KAK8096111.1"/>
    <property type="molecule type" value="Genomic_DNA"/>
</dbReference>
<evidence type="ECO:0008006" key="9">
    <source>
        <dbReference type="Google" id="ProtNLM"/>
    </source>
</evidence>
<dbReference type="InterPro" id="IPR036259">
    <property type="entry name" value="MFS_trans_sf"/>
</dbReference>
<feature type="transmembrane region" description="Helical" evidence="6">
    <location>
        <begin position="92"/>
        <end position="114"/>
    </location>
</feature>
<dbReference type="Gene3D" id="1.20.1250.20">
    <property type="entry name" value="MFS general substrate transporter like domains"/>
    <property type="match status" value="1"/>
</dbReference>
<gene>
    <name evidence="7" type="ORF">PG999_014133</name>
</gene>
<feature type="transmembrane region" description="Helical" evidence="6">
    <location>
        <begin position="155"/>
        <end position="178"/>
    </location>
</feature>
<evidence type="ECO:0000256" key="6">
    <source>
        <dbReference type="SAM" id="Phobius"/>
    </source>
</evidence>
<reference evidence="7 8" key="1">
    <citation type="submission" date="2023-01" db="EMBL/GenBank/DDBJ databases">
        <title>Analysis of 21 Apiospora genomes using comparative genomics revels a genus with tremendous synthesis potential of carbohydrate active enzymes and secondary metabolites.</title>
        <authorList>
            <person name="Sorensen T."/>
        </authorList>
    </citation>
    <scope>NUCLEOTIDE SEQUENCE [LARGE SCALE GENOMIC DNA]</scope>
    <source>
        <strain evidence="7 8">CBS 117206</strain>
    </source>
</reference>
<dbReference type="AlphaFoldDB" id="A0AAW0Q6D8"/>
<accession>A0AAW0Q6D8</accession>
<feature type="transmembrane region" description="Helical" evidence="6">
    <location>
        <begin position="184"/>
        <end position="208"/>
    </location>
</feature>
<comment type="caution">
    <text evidence="7">The sequence shown here is derived from an EMBL/GenBank/DDBJ whole genome shotgun (WGS) entry which is preliminary data.</text>
</comment>
<evidence type="ECO:0000256" key="5">
    <source>
        <dbReference type="ARBA" id="ARBA00023136"/>
    </source>
</evidence>
<keyword evidence="8" id="KW-1185">Reference proteome</keyword>
<name>A0AAW0Q6D8_9PEZI</name>
<keyword evidence="2" id="KW-0813">Transport</keyword>
<keyword evidence="4 6" id="KW-1133">Transmembrane helix</keyword>
<evidence type="ECO:0000256" key="4">
    <source>
        <dbReference type="ARBA" id="ARBA00022989"/>
    </source>
</evidence>
<evidence type="ECO:0000313" key="8">
    <source>
        <dbReference type="Proteomes" id="UP001392437"/>
    </source>
</evidence>
<proteinExistence type="predicted"/>
<dbReference type="SUPFAM" id="SSF103473">
    <property type="entry name" value="MFS general substrate transporter"/>
    <property type="match status" value="1"/>
</dbReference>
<sequence length="227" mass="24508">MTDANHTAAAGASVTRRDLVAFFKEPMNYLGPIMYFSVVVPVYSFAYFTPTIVKTLGYSVVQTQLHSVPPFAAAFGLCLVLAYISDRTGNHLFCLQFSSAILVTGLAILMTTYGHFSAQYAGICLVCMGAFSAGATVICWYIMNLDGHKNRIIGSGWMISIGNTGGIVAPFIFLPSFAPHYRPGYATCMGVAVLGIFATVGYAALILIHRRNKVHSDGTKRTHTLSL</sequence>
<dbReference type="Proteomes" id="UP001392437">
    <property type="component" value="Unassembled WGS sequence"/>
</dbReference>
<comment type="subcellular location">
    <subcellularLocation>
        <location evidence="1">Membrane</location>
        <topology evidence="1">Multi-pass membrane protein</topology>
    </subcellularLocation>
</comment>
<evidence type="ECO:0000313" key="7">
    <source>
        <dbReference type="EMBL" id="KAK8096111.1"/>
    </source>
</evidence>
<dbReference type="PANTHER" id="PTHR43791:SF46">
    <property type="entry name" value="MAJOR FACILITATOR SUPERFAMILY (MFS) PROFILE DOMAIN-CONTAINING PROTEIN-RELATED"/>
    <property type="match status" value="1"/>
</dbReference>
<feature type="transmembrane region" description="Helical" evidence="6">
    <location>
        <begin position="68"/>
        <end position="85"/>
    </location>
</feature>
<evidence type="ECO:0000256" key="1">
    <source>
        <dbReference type="ARBA" id="ARBA00004141"/>
    </source>
</evidence>
<protein>
    <recommendedName>
        <fullName evidence="9">Major Facilitator Superfamily protein</fullName>
    </recommendedName>
</protein>
<dbReference type="PANTHER" id="PTHR43791">
    <property type="entry name" value="PERMEASE-RELATED"/>
    <property type="match status" value="1"/>
</dbReference>
<evidence type="ECO:0000256" key="2">
    <source>
        <dbReference type="ARBA" id="ARBA00022448"/>
    </source>
</evidence>
<dbReference type="FunFam" id="1.20.1250.20:FF:000013">
    <property type="entry name" value="MFS general substrate transporter"/>
    <property type="match status" value="1"/>
</dbReference>
<keyword evidence="5 6" id="KW-0472">Membrane</keyword>
<keyword evidence="3 6" id="KW-0812">Transmembrane</keyword>
<feature type="transmembrane region" description="Helical" evidence="6">
    <location>
        <begin position="29"/>
        <end position="48"/>
    </location>
</feature>